<organism evidence="6 7">
    <name type="scientific">Capsicum annuum</name>
    <name type="common">Capsicum pepper</name>
    <dbReference type="NCBI Taxonomy" id="4072"/>
    <lineage>
        <taxon>Eukaryota</taxon>
        <taxon>Viridiplantae</taxon>
        <taxon>Streptophyta</taxon>
        <taxon>Embryophyta</taxon>
        <taxon>Tracheophyta</taxon>
        <taxon>Spermatophyta</taxon>
        <taxon>Magnoliopsida</taxon>
        <taxon>eudicotyledons</taxon>
        <taxon>Gunneridae</taxon>
        <taxon>Pentapetalae</taxon>
        <taxon>asterids</taxon>
        <taxon>lamiids</taxon>
        <taxon>Solanales</taxon>
        <taxon>Solanaceae</taxon>
        <taxon>Solanoideae</taxon>
        <taxon>Capsiceae</taxon>
        <taxon>Capsicum</taxon>
    </lineage>
</organism>
<accession>A0A2G2ZVP3</accession>
<dbReference type="EMBL" id="AYRZ02000003">
    <property type="protein sequence ID" value="PHT86037.1"/>
    <property type="molecule type" value="Genomic_DNA"/>
</dbReference>
<comment type="similarity">
    <text evidence="2">Belongs to the cytochrome P450 family.</text>
</comment>
<dbReference type="InterPro" id="IPR001128">
    <property type="entry name" value="Cyt_P450"/>
</dbReference>
<dbReference type="GO" id="GO:0020037">
    <property type="term" value="F:heme binding"/>
    <property type="evidence" value="ECO:0007669"/>
    <property type="project" value="InterPro"/>
</dbReference>
<dbReference type="SMR" id="A0A2G2ZVP3"/>
<dbReference type="SUPFAM" id="SSF48264">
    <property type="entry name" value="Cytochrome P450"/>
    <property type="match status" value="1"/>
</dbReference>
<dbReference type="Pfam" id="PF00067">
    <property type="entry name" value="p450"/>
    <property type="match status" value="1"/>
</dbReference>
<evidence type="ECO:0000313" key="6">
    <source>
        <dbReference type="EMBL" id="PHT86037.1"/>
    </source>
</evidence>
<protein>
    <submittedName>
        <fullName evidence="6">Uncharacterized protein</fullName>
    </submittedName>
</protein>
<dbReference type="InterPro" id="IPR036396">
    <property type="entry name" value="Cyt_P450_sf"/>
</dbReference>
<gene>
    <name evidence="6" type="ORF">T459_08143</name>
</gene>
<evidence type="ECO:0000256" key="2">
    <source>
        <dbReference type="ARBA" id="ARBA00010617"/>
    </source>
</evidence>
<dbReference type="GO" id="GO:0004497">
    <property type="term" value="F:monooxygenase activity"/>
    <property type="evidence" value="ECO:0007669"/>
    <property type="project" value="InterPro"/>
</dbReference>
<keyword evidence="4" id="KW-0560">Oxidoreductase</keyword>
<evidence type="ECO:0000256" key="3">
    <source>
        <dbReference type="ARBA" id="ARBA00022723"/>
    </source>
</evidence>
<evidence type="ECO:0000256" key="5">
    <source>
        <dbReference type="ARBA" id="ARBA00023004"/>
    </source>
</evidence>
<dbReference type="Gene3D" id="1.10.630.10">
    <property type="entry name" value="Cytochrome P450"/>
    <property type="match status" value="1"/>
</dbReference>
<sequence length="118" mass="13541">MLCKYPHVQEKVAQEIKEATTEKEDGTDITDFAADRLRLYPALPMDGKICFSDDNLPDGFSVNKGDLVCYLSYAMGRMKFIWGDDAEEYKPERWLDGDGFLTPSNLQHSRLVKARCWL</sequence>
<dbReference type="PANTHER" id="PTHR24296">
    <property type="entry name" value="CYTOCHROME P450"/>
    <property type="match status" value="1"/>
</dbReference>
<reference evidence="6 7" key="2">
    <citation type="journal article" date="2017" name="Genome Biol.">
        <title>New reference genome sequences of hot pepper reveal the massive evolution of plant disease-resistance genes by retroduplication.</title>
        <authorList>
            <person name="Kim S."/>
            <person name="Park J."/>
            <person name="Yeom S.I."/>
            <person name="Kim Y.M."/>
            <person name="Seo E."/>
            <person name="Kim K.T."/>
            <person name="Kim M.S."/>
            <person name="Lee J.M."/>
            <person name="Cheong K."/>
            <person name="Shin H.S."/>
            <person name="Kim S.B."/>
            <person name="Han K."/>
            <person name="Lee J."/>
            <person name="Park M."/>
            <person name="Lee H.A."/>
            <person name="Lee H.Y."/>
            <person name="Lee Y."/>
            <person name="Oh S."/>
            <person name="Lee J.H."/>
            <person name="Choi E."/>
            <person name="Choi E."/>
            <person name="Lee S.E."/>
            <person name="Jeon J."/>
            <person name="Kim H."/>
            <person name="Choi G."/>
            <person name="Song H."/>
            <person name="Lee J."/>
            <person name="Lee S.C."/>
            <person name="Kwon J.K."/>
            <person name="Lee H.Y."/>
            <person name="Koo N."/>
            <person name="Hong Y."/>
            <person name="Kim R.W."/>
            <person name="Kang W.H."/>
            <person name="Huh J.H."/>
            <person name="Kang B.C."/>
            <person name="Yang T.J."/>
            <person name="Lee Y.H."/>
            <person name="Bennetzen J.L."/>
            <person name="Choi D."/>
        </authorList>
    </citation>
    <scope>NUCLEOTIDE SEQUENCE [LARGE SCALE GENOMIC DNA]</scope>
    <source>
        <strain evidence="7">cv. CM334</strain>
    </source>
</reference>
<dbReference type="AlphaFoldDB" id="A0A2G2ZVP3"/>
<evidence type="ECO:0000313" key="7">
    <source>
        <dbReference type="Proteomes" id="UP000222542"/>
    </source>
</evidence>
<dbReference type="Proteomes" id="UP000222542">
    <property type="component" value="Unassembled WGS sequence"/>
</dbReference>
<reference evidence="6 7" key="1">
    <citation type="journal article" date="2014" name="Nat. Genet.">
        <title>Genome sequence of the hot pepper provides insights into the evolution of pungency in Capsicum species.</title>
        <authorList>
            <person name="Kim S."/>
            <person name="Park M."/>
            <person name="Yeom S.I."/>
            <person name="Kim Y.M."/>
            <person name="Lee J.M."/>
            <person name="Lee H.A."/>
            <person name="Seo E."/>
            <person name="Choi J."/>
            <person name="Cheong K."/>
            <person name="Kim K.T."/>
            <person name="Jung K."/>
            <person name="Lee G.W."/>
            <person name="Oh S.K."/>
            <person name="Bae C."/>
            <person name="Kim S.B."/>
            <person name="Lee H.Y."/>
            <person name="Kim S.Y."/>
            <person name="Kim M.S."/>
            <person name="Kang B.C."/>
            <person name="Jo Y.D."/>
            <person name="Yang H.B."/>
            <person name="Jeong H.J."/>
            <person name="Kang W.H."/>
            <person name="Kwon J.K."/>
            <person name="Shin C."/>
            <person name="Lim J.Y."/>
            <person name="Park J.H."/>
            <person name="Huh J.H."/>
            <person name="Kim J.S."/>
            <person name="Kim B.D."/>
            <person name="Cohen O."/>
            <person name="Paran I."/>
            <person name="Suh M.C."/>
            <person name="Lee S.B."/>
            <person name="Kim Y.K."/>
            <person name="Shin Y."/>
            <person name="Noh S.J."/>
            <person name="Park J."/>
            <person name="Seo Y.S."/>
            <person name="Kwon S.Y."/>
            <person name="Kim H.A."/>
            <person name="Park J.M."/>
            <person name="Kim H.J."/>
            <person name="Choi S.B."/>
            <person name="Bosland P.W."/>
            <person name="Reeves G."/>
            <person name="Jo S.H."/>
            <person name="Lee B.W."/>
            <person name="Cho H.T."/>
            <person name="Choi H.S."/>
            <person name="Lee M.S."/>
            <person name="Yu Y."/>
            <person name="Do Choi Y."/>
            <person name="Park B.S."/>
            <person name="van Deynze A."/>
            <person name="Ashrafi H."/>
            <person name="Hill T."/>
            <person name="Kim W.T."/>
            <person name="Pai H.S."/>
            <person name="Ahn H.K."/>
            <person name="Yeam I."/>
            <person name="Giovannoni J.J."/>
            <person name="Rose J.K."/>
            <person name="Sorensen I."/>
            <person name="Lee S.J."/>
            <person name="Kim R.W."/>
            <person name="Choi I.Y."/>
            <person name="Choi B.S."/>
            <person name="Lim J.S."/>
            <person name="Lee Y.H."/>
            <person name="Choi D."/>
        </authorList>
    </citation>
    <scope>NUCLEOTIDE SEQUENCE [LARGE SCALE GENOMIC DNA]</scope>
    <source>
        <strain evidence="7">cv. CM334</strain>
    </source>
</reference>
<evidence type="ECO:0000256" key="4">
    <source>
        <dbReference type="ARBA" id="ARBA00023002"/>
    </source>
</evidence>
<comment type="caution">
    <text evidence="6">The sequence shown here is derived from an EMBL/GenBank/DDBJ whole genome shotgun (WGS) entry which is preliminary data.</text>
</comment>
<dbReference type="GO" id="GO:0016705">
    <property type="term" value="F:oxidoreductase activity, acting on paired donors, with incorporation or reduction of molecular oxygen"/>
    <property type="evidence" value="ECO:0007669"/>
    <property type="project" value="InterPro"/>
</dbReference>
<proteinExistence type="inferred from homology"/>
<dbReference type="Gramene" id="PHT86037">
    <property type="protein sequence ID" value="PHT86037"/>
    <property type="gene ID" value="T459_08143"/>
</dbReference>
<evidence type="ECO:0000256" key="1">
    <source>
        <dbReference type="ARBA" id="ARBA00001971"/>
    </source>
</evidence>
<keyword evidence="7" id="KW-1185">Reference proteome</keyword>
<name>A0A2G2ZVP3_CAPAN</name>
<comment type="cofactor">
    <cofactor evidence="1">
        <name>heme</name>
        <dbReference type="ChEBI" id="CHEBI:30413"/>
    </cofactor>
</comment>
<keyword evidence="3" id="KW-0479">Metal-binding</keyword>
<keyword evidence="5" id="KW-0408">Iron</keyword>
<dbReference type="GO" id="GO:0005506">
    <property type="term" value="F:iron ion binding"/>
    <property type="evidence" value="ECO:0007669"/>
    <property type="project" value="InterPro"/>
</dbReference>